<sequence>MTGLVKYIPDRFSKYKIARNATIAKVILHLLGFIFIIVIISVFNWLTNEIHLKYSPVDSESTAQLMWQDYSDLVSLVYFLSAATALTYLINLILSILLFAISTYWKSEIKQNIKKHKNYEWFWFFNFYSLVFQIIAILWIFAFIADIVSLVKLHKFFKELDKQEMQQENYNSNLLVAS</sequence>
<organism evidence="2 3">
    <name type="scientific">Mycoplasmoides fastidiosum</name>
    <dbReference type="NCBI Taxonomy" id="92758"/>
    <lineage>
        <taxon>Bacteria</taxon>
        <taxon>Bacillati</taxon>
        <taxon>Mycoplasmatota</taxon>
        <taxon>Mycoplasmoidales</taxon>
        <taxon>Mycoplasmoidaceae</taxon>
        <taxon>Mycoplasmoides</taxon>
    </lineage>
</organism>
<keyword evidence="3" id="KW-1185">Reference proteome</keyword>
<dbReference type="RefSeq" id="WP_256547583.1">
    <property type="nucleotide sequence ID" value="NZ_CP101809.1"/>
</dbReference>
<gene>
    <name evidence="2" type="ORF">J2Z62_000154</name>
</gene>
<feature type="transmembrane region" description="Helical" evidence="1">
    <location>
        <begin position="21"/>
        <end position="46"/>
    </location>
</feature>
<keyword evidence="2" id="KW-0969">Cilium</keyword>
<protein>
    <submittedName>
        <fullName evidence="2">Flagellar biosynthesis protein FlhB</fullName>
    </submittedName>
</protein>
<keyword evidence="2" id="KW-0966">Cell projection</keyword>
<keyword evidence="2" id="KW-0282">Flagellum</keyword>
<reference evidence="2" key="1">
    <citation type="submission" date="2023-07" db="EMBL/GenBank/DDBJ databases">
        <title>Genomic Encyclopedia of Type Strains, Phase IV (KMG-IV): sequencing the most valuable type-strain genomes for metagenomic binning, comparative biology and taxonomic classification.</title>
        <authorList>
            <person name="Goeker M."/>
        </authorList>
    </citation>
    <scope>NUCLEOTIDE SEQUENCE [LARGE SCALE GENOMIC DNA]</scope>
    <source>
        <strain evidence="2">DSM 21204</strain>
    </source>
</reference>
<name>A0ABU0LYC7_9BACT</name>
<evidence type="ECO:0000313" key="2">
    <source>
        <dbReference type="EMBL" id="MDQ0513716.1"/>
    </source>
</evidence>
<evidence type="ECO:0000256" key="1">
    <source>
        <dbReference type="SAM" id="Phobius"/>
    </source>
</evidence>
<comment type="caution">
    <text evidence="2">The sequence shown here is derived from an EMBL/GenBank/DDBJ whole genome shotgun (WGS) entry which is preliminary data.</text>
</comment>
<keyword evidence="1" id="KW-0812">Transmembrane</keyword>
<proteinExistence type="predicted"/>
<keyword evidence="1" id="KW-0472">Membrane</keyword>
<dbReference type="Proteomes" id="UP001240643">
    <property type="component" value="Unassembled WGS sequence"/>
</dbReference>
<keyword evidence="1" id="KW-1133">Transmembrane helix</keyword>
<feature type="transmembrane region" description="Helical" evidence="1">
    <location>
        <begin position="121"/>
        <end position="145"/>
    </location>
</feature>
<evidence type="ECO:0000313" key="3">
    <source>
        <dbReference type="Proteomes" id="UP001240643"/>
    </source>
</evidence>
<dbReference type="EMBL" id="JAUSWO010000001">
    <property type="protein sequence ID" value="MDQ0513716.1"/>
    <property type="molecule type" value="Genomic_DNA"/>
</dbReference>
<feature type="transmembrane region" description="Helical" evidence="1">
    <location>
        <begin position="76"/>
        <end position="101"/>
    </location>
</feature>
<accession>A0ABU0LYC7</accession>